<gene>
    <name evidence="2" type="ORF">HPT30_04350</name>
</gene>
<proteinExistence type="predicted"/>
<dbReference type="EMBL" id="JABWCS010000189">
    <property type="protein sequence ID" value="NUU59587.1"/>
    <property type="molecule type" value="Genomic_DNA"/>
</dbReference>
<organism evidence="2 3">
    <name type="scientific">Paenibacillus agri</name>
    <dbReference type="NCBI Taxonomy" id="2744309"/>
    <lineage>
        <taxon>Bacteria</taxon>
        <taxon>Bacillati</taxon>
        <taxon>Bacillota</taxon>
        <taxon>Bacilli</taxon>
        <taxon>Bacillales</taxon>
        <taxon>Paenibacillaceae</taxon>
        <taxon>Paenibacillus</taxon>
    </lineage>
</organism>
<keyword evidence="1" id="KW-0472">Membrane</keyword>
<dbReference type="AlphaFoldDB" id="A0A850EJH9"/>
<evidence type="ECO:0000313" key="2">
    <source>
        <dbReference type="EMBL" id="NUU59587.1"/>
    </source>
</evidence>
<feature type="transmembrane region" description="Helical" evidence="1">
    <location>
        <begin position="26"/>
        <end position="47"/>
    </location>
</feature>
<evidence type="ECO:0000256" key="1">
    <source>
        <dbReference type="SAM" id="Phobius"/>
    </source>
</evidence>
<evidence type="ECO:0000313" key="3">
    <source>
        <dbReference type="Proteomes" id="UP000564806"/>
    </source>
</evidence>
<comment type="caution">
    <text evidence="2">The sequence shown here is derived from an EMBL/GenBank/DDBJ whole genome shotgun (WGS) entry which is preliminary data.</text>
</comment>
<reference evidence="2" key="1">
    <citation type="submission" date="2020-06" db="EMBL/GenBank/DDBJ databases">
        <title>Paenibacillus sp. nov., isolated from soil.</title>
        <authorList>
            <person name="Seo Y.L."/>
        </authorList>
    </citation>
    <scope>NUCLEOTIDE SEQUENCE [LARGE SCALE GENOMIC DNA]</scope>
    <source>
        <strain evidence="2">JW14</strain>
    </source>
</reference>
<protein>
    <submittedName>
        <fullName evidence="2">Uncharacterized protein</fullName>
    </submittedName>
</protein>
<name>A0A850EJH9_9BACL</name>
<dbReference type="Proteomes" id="UP000564806">
    <property type="component" value="Unassembled WGS sequence"/>
</dbReference>
<accession>A0A850EJH9</accession>
<keyword evidence="1" id="KW-0812">Transmembrane</keyword>
<keyword evidence="1" id="KW-1133">Transmembrane helix</keyword>
<keyword evidence="3" id="KW-1185">Reference proteome</keyword>
<sequence length="49" mass="5747">MFHKEQQLVLKHKLGLELEHCFKKNVLLLILSYFCIAYVSVTIVSIVKE</sequence>
<dbReference type="RefSeq" id="WP_175370253.1">
    <property type="nucleotide sequence ID" value="NZ_JABWCS010000189.1"/>
</dbReference>